<evidence type="ECO:0000256" key="1">
    <source>
        <dbReference type="SAM" id="MobiDB-lite"/>
    </source>
</evidence>
<dbReference type="RefSeq" id="XP_066720026.1">
    <property type="nucleotide sequence ID" value="XM_066854171.1"/>
</dbReference>
<keyword evidence="3" id="KW-1185">Reference proteome</keyword>
<reference evidence="2 3" key="1">
    <citation type="submission" date="2023-01" db="EMBL/GenBank/DDBJ databases">
        <title>Analysis of 21 Apiospora genomes using comparative genomics revels a genus with tremendous synthesis potential of carbohydrate active enzymes and secondary metabolites.</title>
        <authorList>
            <person name="Sorensen T."/>
        </authorList>
    </citation>
    <scope>NUCLEOTIDE SEQUENCE [LARGE SCALE GENOMIC DNA]</scope>
    <source>
        <strain evidence="2 3">CBS 135458</strain>
    </source>
</reference>
<dbReference type="EMBL" id="JAQQWL010000003">
    <property type="protein sequence ID" value="KAK8078955.1"/>
    <property type="molecule type" value="Genomic_DNA"/>
</dbReference>
<evidence type="ECO:0000313" key="2">
    <source>
        <dbReference type="EMBL" id="KAK8078955.1"/>
    </source>
</evidence>
<feature type="compositionally biased region" description="Low complexity" evidence="1">
    <location>
        <begin position="67"/>
        <end position="78"/>
    </location>
</feature>
<gene>
    <name evidence="2" type="ORF">PG994_002762</name>
</gene>
<name>A0ABR1W622_9PEZI</name>
<organism evidence="2 3">
    <name type="scientific">Apiospora phragmitis</name>
    <dbReference type="NCBI Taxonomy" id="2905665"/>
    <lineage>
        <taxon>Eukaryota</taxon>
        <taxon>Fungi</taxon>
        <taxon>Dikarya</taxon>
        <taxon>Ascomycota</taxon>
        <taxon>Pezizomycotina</taxon>
        <taxon>Sordariomycetes</taxon>
        <taxon>Xylariomycetidae</taxon>
        <taxon>Amphisphaeriales</taxon>
        <taxon>Apiosporaceae</taxon>
        <taxon>Apiospora</taxon>
    </lineage>
</organism>
<evidence type="ECO:0008006" key="4">
    <source>
        <dbReference type="Google" id="ProtNLM"/>
    </source>
</evidence>
<dbReference type="GeneID" id="92087234"/>
<sequence length="315" mass="35298">MEGKYYELDPKGDVVLTLHNLNAPFAVWKEDEAQNAPQPSTHDTVLNIIQLTDPWVTTDAREPNVLPATTPAEPITEPTPEPEAEPFVEAPDEPGPEIEPIADISTPPEFAAEDTPTASEPASLANMPCSTPLPRADQPWSQADIRMRLSSKHLVLASPIFEKMLLGPWRENAGVSGSDHLVDAEGWDDNALRILMHIIHGRTRGVPRIVGLETLAKIAVLVNYYECHEVVEIMTRIWIDKLKWRLPQECCRDLVLWCLISWVFSEADLFQTMTKIAVNKCKGPLPTLDLPIPEMLIDAIDCKRRTSIDRIIIRL</sequence>
<accession>A0ABR1W622</accession>
<protein>
    <recommendedName>
        <fullName evidence="4">BTB domain-containing protein</fullName>
    </recommendedName>
</protein>
<evidence type="ECO:0000313" key="3">
    <source>
        <dbReference type="Proteomes" id="UP001480595"/>
    </source>
</evidence>
<feature type="region of interest" description="Disordered" evidence="1">
    <location>
        <begin position="59"/>
        <end position="122"/>
    </location>
</feature>
<comment type="caution">
    <text evidence="2">The sequence shown here is derived from an EMBL/GenBank/DDBJ whole genome shotgun (WGS) entry which is preliminary data.</text>
</comment>
<feature type="compositionally biased region" description="Acidic residues" evidence="1">
    <location>
        <begin position="80"/>
        <end position="96"/>
    </location>
</feature>
<proteinExistence type="predicted"/>
<dbReference type="Proteomes" id="UP001480595">
    <property type="component" value="Unassembled WGS sequence"/>
</dbReference>